<protein>
    <submittedName>
        <fullName evidence="1">Uncharacterized protein</fullName>
    </submittedName>
</protein>
<comment type="caution">
    <text evidence="1">The sequence shown here is derived from an EMBL/GenBank/DDBJ whole genome shotgun (WGS) entry which is preliminary data.</text>
</comment>
<organism evidence="1 2">
    <name type="scientific">Paraburkholderia steynii</name>
    <dbReference type="NCBI Taxonomy" id="1245441"/>
    <lineage>
        <taxon>Bacteria</taxon>
        <taxon>Pseudomonadati</taxon>
        <taxon>Pseudomonadota</taxon>
        <taxon>Betaproteobacteria</taxon>
        <taxon>Burkholderiales</taxon>
        <taxon>Burkholderiaceae</taxon>
        <taxon>Paraburkholderia</taxon>
    </lineage>
</organism>
<name>A0A4R0XAT1_9BURK</name>
<dbReference type="AlphaFoldDB" id="A0A4R0XAT1"/>
<evidence type="ECO:0000313" key="1">
    <source>
        <dbReference type="EMBL" id="TCG03001.1"/>
    </source>
</evidence>
<sequence length="65" mass="6895">MDVRGEAGDAAAVADAAIGRPKTSIPWAWDPTGTTRQKKVMETTVARAGSAARMAAYIRQVAFNM</sequence>
<proteinExistence type="predicted"/>
<evidence type="ECO:0000313" key="2">
    <source>
        <dbReference type="Proteomes" id="UP000294200"/>
    </source>
</evidence>
<dbReference type="Proteomes" id="UP000294200">
    <property type="component" value="Unassembled WGS sequence"/>
</dbReference>
<keyword evidence="2" id="KW-1185">Reference proteome</keyword>
<accession>A0A4R0XAT1</accession>
<reference evidence="1 2" key="1">
    <citation type="submission" date="2017-02" db="EMBL/GenBank/DDBJ databases">
        <title>Paraburkholderia sophoroidis sp. nov. and Paraburkholderia steynii sp. nov. rhizobial symbionts of the fynbos legume Hypocalyptus sophoroides.</title>
        <authorList>
            <person name="Steenkamp E.T."/>
            <person name="Beukes C.W."/>
            <person name="Van Zyl E."/>
            <person name="Avontuur J."/>
            <person name="Chan W.Y."/>
            <person name="Hassen A."/>
            <person name="Palmer M."/>
            <person name="Mthombeni L."/>
            <person name="Phalane F."/>
            <person name="Sereme K."/>
            <person name="Venter S.N."/>
        </authorList>
    </citation>
    <scope>NUCLEOTIDE SEQUENCE [LARGE SCALE GENOMIC DNA]</scope>
    <source>
        <strain evidence="1 2">HC1.1ba</strain>
    </source>
</reference>
<gene>
    <name evidence="1" type="ORF">BZM27_51710</name>
</gene>
<dbReference type="EMBL" id="MWML01000570">
    <property type="protein sequence ID" value="TCG03001.1"/>
    <property type="molecule type" value="Genomic_DNA"/>
</dbReference>